<accession>G0A6V5</accession>
<evidence type="ECO:0000313" key="4">
    <source>
        <dbReference type="Proteomes" id="UP000008888"/>
    </source>
</evidence>
<dbReference type="RefSeq" id="WP_013818820.1">
    <property type="nucleotide sequence ID" value="NC_015572.1"/>
</dbReference>
<reference key="2">
    <citation type="submission" date="2011-05" db="EMBL/GenBank/DDBJ databases">
        <title>Complete genome sequence of the aerobic marine methanotroph Methylomonas methanica MC09.</title>
        <authorList>
            <person name="Boden R."/>
            <person name="Cunliffe M."/>
            <person name="Scanlan J."/>
            <person name="Moussard H."/>
            <person name="Kits K.D."/>
            <person name="Klotz M."/>
            <person name="Jetten M."/>
            <person name="Vuilleumier S."/>
            <person name="Han J."/>
            <person name="Peters L."/>
            <person name="Mikhailova N."/>
            <person name="Teshima H."/>
            <person name="Tapia R."/>
            <person name="Kyrpides N."/>
            <person name="Ivanova N."/>
            <person name="Pagani I."/>
            <person name="Cheng J.-F."/>
            <person name="Goodwin L."/>
            <person name="Han C."/>
            <person name="Hauser L."/>
            <person name="Land M."/>
            <person name="Lapidus A."/>
            <person name="Lucas S."/>
            <person name="Pitluck S."/>
            <person name="Woyke T."/>
            <person name="Stein L.Y."/>
            <person name="Murrell C."/>
        </authorList>
    </citation>
    <scope>NUCLEOTIDE SEQUENCE</scope>
    <source>
        <strain>MC09</strain>
    </source>
</reference>
<protein>
    <recommendedName>
        <fullName evidence="1 2">Segregation and condensation protein A</fullName>
    </recommendedName>
</protein>
<reference evidence="3 4" key="1">
    <citation type="journal article" date="2011" name="J. Bacteriol.">
        <title>Complete Genome Sequence of the Aerobic Marine Methanotroph Methylomonas methanica MC09.</title>
        <authorList>
            <person name="Boden R."/>
            <person name="Cunliffe M."/>
            <person name="Scanlan J."/>
            <person name="Moussard H."/>
            <person name="Kits K.D."/>
            <person name="Klotz M.G."/>
            <person name="Jetten M.S."/>
            <person name="Vuilleumier S."/>
            <person name="Han J."/>
            <person name="Peters L."/>
            <person name="Mikhailova N."/>
            <person name="Teshima H."/>
            <person name="Tapia R."/>
            <person name="Kyrpides N."/>
            <person name="Ivanova N."/>
            <person name="Pagani I."/>
            <person name="Cheng J.F."/>
            <person name="Goodwin L."/>
            <person name="Han C."/>
            <person name="Hauser L."/>
            <person name="Land M.L."/>
            <person name="Lapidus A."/>
            <person name="Lucas S."/>
            <person name="Pitluck S."/>
            <person name="Woyke T."/>
            <person name="Stein L."/>
            <person name="Murrell J.C."/>
        </authorList>
    </citation>
    <scope>NUCLEOTIDE SEQUENCE [LARGE SCALE GENOMIC DNA]</scope>
    <source>
        <strain evidence="3 4">MC09</strain>
    </source>
</reference>
<dbReference type="PANTHER" id="PTHR33969:SF2">
    <property type="entry name" value="SEGREGATION AND CONDENSATION PROTEIN A"/>
    <property type="match status" value="1"/>
</dbReference>
<dbReference type="Proteomes" id="UP000008888">
    <property type="component" value="Chromosome"/>
</dbReference>
<reference evidence="4" key="3">
    <citation type="submission" date="2011-05" db="EMBL/GenBank/DDBJ databases">
        <title>Complete sequence of Methylomonas methanica MC09.</title>
        <authorList>
            <consortium name="US DOE Joint Genome Institute"/>
            <person name="Lucas S."/>
            <person name="Han J."/>
            <person name="Lapidus A."/>
            <person name="Cheng J.-F."/>
            <person name="Goodwin L."/>
            <person name="Pitluck S."/>
            <person name="Peters L."/>
            <person name="Mikhailova N."/>
            <person name="Teshima H."/>
            <person name="Han C."/>
            <person name="Tapia R."/>
            <person name="Land M."/>
            <person name="Hauser L."/>
            <person name="Kyrpides N."/>
            <person name="Ivanova N."/>
            <person name="Pagani I."/>
            <person name="Stein L."/>
            <person name="Woyke T."/>
        </authorList>
    </citation>
    <scope>NUCLEOTIDE SEQUENCE [LARGE SCALE GENOMIC DNA]</scope>
    <source>
        <strain evidence="4">MC09</strain>
    </source>
</reference>
<keyword evidence="2" id="KW-0131">Cell cycle</keyword>
<dbReference type="GO" id="GO:0007059">
    <property type="term" value="P:chromosome segregation"/>
    <property type="evidence" value="ECO:0007669"/>
    <property type="project" value="UniProtKB-UniRule"/>
</dbReference>
<comment type="subcellular location">
    <subcellularLocation>
        <location evidence="2">Cytoplasm</location>
    </subcellularLocation>
    <text evidence="2">Associated with two foci at the outer edges of the nucleoid region in young cells, and at four foci within both cell halves in older cells.</text>
</comment>
<name>G0A6V5_METMM</name>
<keyword evidence="4" id="KW-1185">Reference proteome</keyword>
<dbReference type="InterPro" id="IPR003768">
    <property type="entry name" value="ScpA"/>
</dbReference>
<dbReference type="GO" id="GO:0006260">
    <property type="term" value="P:DNA replication"/>
    <property type="evidence" value="ECO:0007669"/>
    <property type="project" value="UniProtKB-UniRule"/>
</dbReference>
<keyword evidence="2" id="KW-0963">Cytoplasm</keyword>
<organism evidence="3 4">
    <name type="scientific">Methylomonas methanica (strain DSM 25384 / MC09)</name>
    <dbReference type="NCBI Taxonomy" id="857087"/>
    <lineage>
        <taxon>Bacteria</taxon>
        <taxon>Pseudomonadati</taxon>
        <taxon>Pseudomonadota</taxon>
        <taxon>Gammaproteobacteria</taxon>
        <taxon>Methylococcales</taxon>
        <taxon>Methylococcaceae</taxon>
        <taxon>Methylomonas</taxon>
    </lineage>
</organism>
<keyword evidence="2" id="KW-0132">Cell division</keyword>
<dbReference type="STRING" id="857087.Metme_2171"/>
<dbReference type="EMBL" id="CP002738">
    <property type="protein sequence ID" value="AEG00576.1"/>
    <property type="molecule type" value="Genomic_DNA"/>
</dbReference>
<dbReference type="GO" id="GO:0051301">
    <property type="term" value="P:cell division"/>
    <property type="evidence" value="ECO:0007669"/>
    <property type="project" value="UniProtKB-KW"/>
</dbReference>
<comment type="function">
    <text evidence="2">Participates in chromosomal partition during cell division. May act via the formation of a condensin-like complex containing Smc and ScpB that pull DNA away from mid-cell into both cell halves.</text>
</comment>
<evidence type="ECO:0000313" key="3">
    <source>
        <dbReference type="EMBL" id="AEG00576.1"/>
    </source>
</evidence>
<dbReference type="Pfam" id="PF02616">
    <property type="entry name" value="SMC_ScpA"/>
    <property type="match status" value="1"/>
</dbReference>
<evidence type="ECO:0000256" key="1">
    <source>
        <dbReference type="ARBA" id="ARBA00044777"/>
    </source>
</evidence>
<comment type="similarity">
    <text evidence="2">Belongs to the ScpA family.</text>
</comment>
<dbReference type="PANTHER" id="PTHR33969">
    <property type="entry name" value="SEGREGATION AND CONDENSATION PROTEIN A"/>
    <property type="match status" value="1"/>
</dbReference>
<keyword evidence="2" id="KW-0159">Chromosome partition</keyword>
<proteinExistence type="inferred from homology"/>
<dbReference type="eggNOG" id="COG1354">
    <property type="taxonomic scope" value="Bacteria"/>
</dbReference>
<dbReference type="GO" id="GO:0005737">
    <property type="term" value="C:cytoplasm"/>
    <property type="evidence" value="ECO:0007669"/>
    <property type="project" value="UniProtKB-SubCell"/>
</dbReference>
<gene>
    <name evidence="2" type="primary">scpA</name>
    <name evidence="3" type="ordered locus">Metme_2171</name>
</gene>
<dbReference type="Gene3D" id="6.10.250.2410">
    <property type="match status" value="1"/>
</dbReference>
<comment type="subunit">
    <text evidence="2">Component of a cohesin-like complex composed of ScpA, ScpB and the Smc homodimer, in which ScpA and ScpB bind to the head domain of Smc. The presence of the three proteins is required for the association of the complex with DNA.</text>
</comment>
<evidence type="ECO:0000256" key="2">
    <source>
        <dbReference type="HAMAP-Rule" id="MF_01805"/>
    </source>
</evidence>
<dbReference type="KEGG" id="mmt:Metme_2171"/>
<dbReference type="HAMAP" id="MF_01805">
    <property type="entry name" value="ScpA"/>
    <property type="match status" value="1"/>
</dbReference>
<dbReference type="AlphaFoldDB" id="G0A6V5"/>
<sequence length="279" mass="31544">MQAAVSMDVSESPLEKPVFPMAMVQGQPLQDLPDDLYIPPDALEVVLDAFEGPLDLLLYLIRRQNLDILNIPIAQITQQYIAYIDMMDKLRLELAAEYLVMAALLAEIKSRMLLPRQPESEEEEEDPRAFLIRKLQEYEAIKKVAEEIDLLPRNERDTFEASVDVSTVNIQQTLPDIHLKELLLAFQDVLKRVEQLSHHQITKEPLSVRERMATILEKLNGANQLPFPACFTGSEGKNGVVVAFLAILELSKERIVDIIQPEPYAGIYIRIRANGSAGD</sequence>
<dbReference type="HOGENOM" id="CLU_038686_0_1_6"/>